<dbReference type="PANTHER" id="PTHR45947">
    <property type="entry name" value="SULFOQUINOVOSYL TRANSFERASE SQD2"/>
    <property type="match status" value="1"/>
</dbReference>
<dbReference type="Gene3D" id="3.40.50.2000">
    <property type="entry name" value="Glycogen Phosphorylase B"/>
    <property type="match status" value="2"/>
</dbReference>
<name>A0A0S6VTQ5_9BACT</name>
<dbReference type="EMBL" id="DF820456">
    <property type="protein sequence ID" value="GAK50939.1"/>
    <property type="molecule type" value="Genomic_DNA"/>
</dbReference>
<sequence>MPQIEQTTRRNVVFVNFSRIYGGGEQWHFLSAQELQRRGHAVTILANEASELAERAARAGIPCWTMRVSNLSWLNPLTFVQLQRFFKQIRPDSVILNSSVELKTAGVAAKSARIKQIIYRRGIPKPVKTTRLNRLLFLHVVTDLLANSRSTAQALHDIARASGRMPPRIIYNGIETAISLRSNPRSRTIGVVARLSHEKGVDVAIRVLAQVRTQLSDVTLMIIGDGPEKAALQELTAQLGLREQVEFVGFTEQVSRYLSQCAILLMPSRWEGFSNVLLEAMLLRMPCLAFGGQDAHESILHGETGYLVEQGRLDEMAARIVELFASPENIIDMGDAGYERVCREYSLTRAIDQLEELFG</sequence>
<dbReference type="InterPro" id="IPR028098">
    <property type="entry name" value="Glyco_trans_4-like_N"/>
</dbReference>
<keyword evidence="3" id="KW-0808">Transferase</keyword>
<dbReference type="AlphaFoldDB" id="A0A0S6VTQ5"/>
<dbReference type="PANTHER" id="PTHR45947:SF3">
    <property type="entry name" value="SULFOQUINOVOSYL TRANSFERASE SQD2"/>
    <property type="match status" value="1"/>
</dbReference>
<evidence type="ECO:0000259" key="1">
    <source>
        <dbReference type="Pfam" id="PF00534"/>
    </source>
</evidence>
<dbReference type="Pfam" id="PF13439">
    <property type="entry name" value="Glyco_transf_4"/>
    <property type="match status" value="1"/>
</dbReference>
<dbReference type="SUPFAM" id="SSF53756">
    <property type="entry name" value="UDP-Glycosyltransferase/glycogen phosphorylase"/>
    <property type="match status" value="1"/>
</dbReference>
<evidence type="ECO:0000313" key="3">
    <source>
        <dbReference type="EMBL" id="GAK50939.1"/>
    </source>
</evidence>
<feature type="domain" description="Glycosyltransferase subfamily 4-like N-terminal" evidence="2">
    <location>
        <begin position="22"/>
        <end position="177"/>
    </location>
</feature>
<gene>
    <name evidence="3" type="ORF">U14_02181</name>
</gene>
<feature type="domain" description="Glycosyl transferase family 1" evidence="1">
    <location>
        <begin position="181"/>
        <end position="339"/>
    </location>
</feature>
<dbReference type="HOGENOM" id="CLU_009583_0_3_0"/>
<proteinExistence type="predicted"/>
<dbReference type="InterPro" id="IPR050194">
    <property type="entry name" value="Glycosyltransferase_grp1"/>
</dbReference>
<accession>A0A0S6VTQ5</accession>
<evidence type="ECO:0000313" key="4">
    <source>
        <dbReference type="Proteomes" id="UP000030700"/>
    </source>
</evidence>
<evidence type="ECO:0000259" key="2">
    <source>
        <dbReference type="Pfam" id="PF13439"/>
    </source>
</evidence>
<dbReference type="GO" id="GO:0016757">
    <property type="term" value="F:glycosyltransferase activity"/>
    <property type="evidence" value="ECO:0007669"/>
    <property type="project" value="InterPro"/>
</dbReference>
<protein>
    <submittedName>
        <fullName evidence="3">Glycosyl transferase group 1</fullName>
    </submittedName>
</protein>
<keyword evidence="4" id="KW-1185">Reference proteome</keyword>
<dbReference type="Proteomes" id="UP000030700">
    <property type="component" value="Unassembled WGS sequence"/>
</dbReference>
<dbReference type="Pfam" id="PF00534">
    <property type="entry name" value="Glycos_transf_1"/>
    <property type="match status" value="1"/>
</dbReference>
<reference evidence="3" key="1">
    <citation type="journal article" date="2015" name="PeerJ">
        <title>First genomic representation of candidate bacterial phylum KSB3 points to enhanced environmental sensing as a trigger of wastewater bulking.</title>
        <authorList>
            <person name="Sekiguchi Y."/>
            <person name="Ohashi A."/>
            <person name="Parks D.H."/>
            <person name="Yamauchi T."/>
            <person name="Tyson G.W."/>
            <person name="Hugenholtz P."/>
        </authorList>
    </citation>
    <scope>NUCLEOTIDE SEQUENCE [LARGE SCALE GENOMIC DNA]</scope>
</reference>
<dbReference type="CDD" id="cd03811">
    <property type="entry name" value="GT4_GT28_WabH-like"/>
    <property type="match status" value="1"/>
</dbReference>
<dbReference type="InterPro" id="IPR001296">
    <property type="entry name" value="Glyco_trans_1"/>
</dbReference>
<organism evidence="3">
    <name type="scientific">Candidatus Moduliflexus flocculans</name>
    <dbReference type="NCBI Taxonomy" id="1499966"/>
    <lineage>
        <taxon>Bacteria</taxon>
        <taxon>Candidatus Moduliflexota</taxon>
        <taxon>Candidatus Moduliflexia</taxon>
        <taxon>Candidatus Moduliflexales</taxon>
        <taxon>Candidatus Moduliflexaceae</taxon>
    </lineage>
</organism>
<dbReference type="STRING" id="1499966.U14_02181"/>